<comment type="similarity">
    <text evidence="6">Belongs to the nlpA lipoprotein family.</text>
</comment>
<dbReference type="EMBL" id="FOEC01000001">
    <property type="protein sequence ID" value="SEO37649.1"/>
    <property type="molecule type" value="Genomic_DNA"/>
</dbReference>
<organism evidence="9 10">
    <name type="scientific">Denitrobacterium detoxificans</name>
    <dbReference type="NCBI Taxonomy" id="79604"/>
    <lineage>
        <taxon>Bacteria</taxon>
        <taxon>Bacillati</taxon>
        <taxon>Actinomycetota</taxon>
        <taxon>Coriobacteriia</taxon>
        <taxon>Eggerthellales</taxon>
        <taxon>Eggerthellaceae</taxon>
        <taxon>Denitrobacterium</taxon>
    </lineage>
</organism>
<dbReference type="Pfam" id="PF03180">
    <property type="entry name" value="Lipoprotein_9"/>
    <property type="match status" value="1"/>
</dbReference>
<dbReference type="STRING" id="79604.AAY81_09220"/>
<evidence type="ECO:0000256" key="1">
    <source>
        <dbReference type="ARBA" id="ARBA00004635"/>
    </source>
</evidence>
<evidence type="ECO:0000313" key="10">
    <source>
        <dbReference type="Proteomes" id="UP000182975"/>
    </source>
</evidence>
<dbReference type="PANTHER" id="PTHR30429">
    <property type="entry name" value="D-METHIONINE-BINDING LIPOPROTEIN METQ"/>
    <property type="match status" value="1"/>
</dbReference>
<sequence>MAQEKKFKRLGAAIAVLSFAAVAAFGLASCAGSSQASTTDAQSEAGDCCGSGSEAGSTTITVAASPTPHAEILNDVVAPLLAKEGIELKVIEFNDYVQPNTATENKEVDANFFQHQPYLDSFNEENGTHLASVVAVHYEPFGLYAGKTASLADLPDGATVAIPNDTTNEARALLLLEQEGLIEVSDSAGITATPNDIVSNPKNLQFVELEAAQIPRSLQDVNIAAINANYAVEAGLTPSKDALALEDASGDAAKTYANVLVTKECCTNSESIQKLAAALTSQEVKDYIETHYQGAVEAIF</sequence>
<dbReference type="GO" id="GO:0016020">
    <property type="term" value="C:membrane"/>
    <property type="evidence" value="ECO:0007669"/>
    <property type="project" value="UniProtKB-SubCell"/>
</dbReference>
<protein>
    <recommendedName>
        <fullName evidence="6">Lipoprotein</fullName>
    </recommendedName>
</protein>
<keyword evidence="3" id="KW-0472">Membrane</keyword>
<feature type="signal peptide" evidence="8">
    <location>
        <begin position="1"/>
        <end position="23"/>
    </location>
</feature>
<dbReference type="PROSITE" id="PS51257">
    <property type="entry name" value="PROKAR_LIPOPROTEIN"/>
    <property type="match status" value="1"/>
</dbReference>
<evidence type="ECO:0000256" key="2">
    <source>
        <dbReference type="ARBA" id="ARBA00022729"/>
    </source>
</evidence>
<feature type="chain" id="PRO_5038543191" description="Lipoprotein" evidence="8">
    <location>
        <begin position="24"/>
        <end position="300"/>
    </location>
</feature>
<dbReference type="PATRIC" id="fig|79604.3.peg.1850"/>
<accession>A0A172RZT5</accession>
<dbReference type="Gene3D" id="3.40.190.10">
    <property type="entry name" value="Periplasmic binding protein-like II"/>
    <property type="match status" value="2"/>
</dbReference>
<comment type="subcellular location">
    <subcellularLocation>
        <location evidence="1">Membrane</location>
        <topology evidence="1">Lipid-anchor</topology>
    </subcellularLocation>
</comment>
<dbReference type="SUPFAM" id="SSF53850">
    <property type="entry name" value="Periplasmic binding protein-like II"/>
    <property type="match status" value="1"/>
</dbReference>
<reference evidence="10" key="1">
    <citation type="submission" date="2016-10" db="EMBL/GenBank/DDBJ databases">
        <authorList>
            <person name="Varghese N."/>
        </authorList>
    </citation>
    <scope>NUCLEOTIDE SEQUENCE [LARGE SCALE GENOMIC DNA]</scope>
    <source>
        <strain evidence="10">DSM 21843</strain>
    </source>
</reference>
<evidence type="ECO:0000313" key="9">
    <source>
        <dbReference type="EMBL" id="SEO37649.1"/>
    </source>
</evidence>
<dbReference type="InterPro" id="IPR004872">
    <property type="entry name" value="Lipoprotein_NlpA"/>
</dbReference>
<keyword evidence="4" id="KW-0564">Palmitate</keyword>
<evidence type="ECO:0000256" key="3">
    <source>
        <dbReference type="ARBA" id="ARBA00023136"/>
    </source>
</evidence>
<proteinExistence type="inferred from homology"/>
<evidence type="ECO:0000256" key="5">
    <source>
        <dbReference type="ARBA" id="ARBA00023288"/>
    </source>
</evidence>
<evidence type="ECO:0000256" key="8">
    <source>
        <dbReference type="SAM" id="SignalP"/>
    </source>
</evidence>
<evidence type="ECO:0000256" key="6">
    <source>
        <dbReference type="PIRNR" id="PIRNR002854"/>
    </source>
</evidence>
<dbReference type="CDD" id="cd13597">
    <property type="entry name" value="PBP2_lipoprotein_Tp32"/>
    <property type="match status" value="1"/>
</dbReference>
<gene>
    <name evidence="9" type="ORF">SAMN02910314_00041</name>
</gene>
<evidence type="ECO:0000256" key="7">
    <source>
        <dbReference type="PIRSR" id="PIRSR002854-1"/>
    </source>
</evidence>
<dbReference type="OrthoDB" id="9812878at2"/>
<dbReference type="AlphaFoldDB" id="A0A172RZT5"/>
<dbReference type="PANTHER" id="PTHR30429:SF0">
    <property type="entry name" value="METHIONINE-BINDING LIPOPROTEIN METQ"/>
    <property type="match status" value="1"/>
</dbReference>
<dbReference type="PIRSF" id="PIRSF002854">
    <property type="entry name" value="MetQ"/>
    <property type="match status" value="1"/>
</dbReference>
<keyword evidence="10" id="KW-1185">Reference proteome</keyword>
<keyword evidence="2 8" id="KW-0732">Signal</keyword>
<name>A0A172RZT5_9ACTN</name>
<evidence type="ECO:0000256" key="4">
    <source>
        <dbReference type="ARBA" id="ARBA00023139"/>
    </source>
</evidence>
<keyword evidence="5 6" id="KW-0449">Lipoprotein</keyword>
<dbReference type="Proteomes" id="UP000182975">
    <property type="component" value="Unassembled WGS sequence"/>
</dbReference>
<dbReference type="RefSeq" id="WP_066664274.1">
    <property type="nucleotide sequence ID" value="NZ_CP011402.1"/>
</dbReference>
<feature type="lipid moiety-binding region" description="S-diacylglycerol cysteine" evidence="7">
    <location>
        <position position="30"/>
    </location>
</feature>
<dbReference type="KEGG" id="ddt:AAY81_09220"/>